<name>A0A1N7IYB1_9BACL</name>
<keyword evidence="2" id="KW-1185">Reference proteome</keyword>
<protein>
    <submittedName>
        <fullName evidence="1">Uncharacterized protein</fullName>
    </submittedName>
</protein>
<accession>A0A1N7IYB1</accession>
<reference evidence="2" key="1">
    <citation type="submission" date="2017-01" db="EMBL/GenBank/DDBJ databases">
        <authorList>
            <person name="Varghese N."/>
            <person name="Submissions S."/>
        </authorList>
    </citation>
    <scope>NUCLEOTIDE SEQUENCE [LARGE SCALE GENOMIC DNA]</scope>
    <source>
        <strain evidence="2">DSM 45196</strain>
    </source>
</reference>
<sequence length="206" mass="23221">MGGSCLGKRGALGAFLTVITVWINGCSALPEMHFDGRTVSYKGREYTVHPQLELKHEHAGADVGQADGEDIFQQIKGLSPKKWLANCMDVNGPCLVYTEKSLGEIDLKRFAAKEMVVRESGANTREAVTIRDRKKIGRLVETMSEQPPTKYSQSHKSKEIKYIYLRSDRYPSVEYVLRYEKDRKGERYLAGDKLVKLGDALSDFLK</sequence>
<organism evidence="1 2">
    <name type="scientific">Kroppenstedtia eburnea</name>
    <dbReference type="NCBI Taxonomy" id="714067"/>
    <lineage>
        <taxon>Bacteria</taxon>
        <taxon>Bacillati</taxon>
        <taxon>Bacillota</taxon>
        <taxon>Bacilli</taxon>
        <taxon>Bacillales</taxon>
        <taxon>Thermoactinomycetaceae</taxon>
        <taxon>Kroppenstedtia</taxon>
    </lineage>
</organism>
<evidence type="ECO:0000313" key="1">
    <source>
        <dbReference type="EMBL" id="SIS41981.1"/>
    </source>
</evidence>
<evidence type="ECO:0000313" key="2">
    <source>
        <dbReference type="Proteomes" id="UP000186795"/>
    </source>
</evidence>
<dbReference type="Proteomes" id="UP000186795">
    <property type="component" value="Unassembled WGS sequence"/>
</dbReference>
<dbReference type="AlphaFoldDB" id="A0A1N7IYB1"/>
<proteinExistence type="predicted"/>
<gene>
    <name evidence="1" type="ORF">SAMN05421790_101492</name>
</gene>
<dbReference type="EMBL" id="FTOD01000001">
    <property type="protein sequence ID" value="SIS41981.1"/>
    <property type="molecule type" value="Genomic_DNA"/>
</dbReference>